<feature type="transmembrane region" description="Helical" evidence="6">
    <location>
        <begin position="392"/>
        <end position="414"/>
    </location>
</feature>
<dbReference type="InterPro" id="IPR001516">
    <property type="entry name" value="Proton_antipo_N"/>
</dbReference>
<evidence type="ECO:0000259" key="8">
    <source>
        <dbReference type="Pfam" id="PF00662"/>
    </source>
</evidence>
<feature type="transmembrane region" description="Helical" evidence="6">
    <location>
        <begin position="81"/>
        <end position="105"/>
    </location>
</feature>
<name>A0ABS5S926_9BACT</name>
<feature type="transmembrane region" description="Helical" evidence="6">
    <location>
        <begin position="315"/>
        <end position="341"/>
    </location>
</feature>
<dbReference type="PRINTS" id="PR01435">
    <property type="entry name" value="NPOXDRDTASE5"/>
</dbReference>
<feature type="transmembrane region" description="Helical" evidence="6">
    <location>
        <begin position="117"/>
        <end position="135"/>
    </location>
</feature>
<evidence type="ECO:0000313" key="10">
    <source>
        <dbReference type="Proteomes" id="UP000756860"/>
    </source>
</evidence>
<evidence type="ECO:0000256" key="4">
    <source>
        <dbReference type="ARBA" id="ARBA00023136"/>
    </source>
</evidence>
<protein>
    <submittedName>
        <fullName evidence="9">NADH-quinone oxidoreductase subunit L</fullName>
    </submittedName>
</protein>
<evidence type="ECO:0000256" key="2">
    <source>
        <dbReference type="ARBA" id="ARBA00022692"/>
    </source>
</evidence>
<evidence type="ECO:0000256" key="1">
    <source>
        <dbReference type="ARBA" id="ARBA00004127"/>
    </source>
</evidence>
<reference evidence="9 10" key="1">
    <citation type="submission" date="2021-05" db="EMBL/GenBank/DDBJ databases">
        <title>The draft genome of Geobacter luticola JCM 17780.</title>
        <authorList>
            <person name="Xu Z."/>
            <person name="Masuda Y."/>
            <person name="Itoh H."/>
            <person name="Senoo K."/>
        </authorList>
    </citation>
    <scope>NUCLEOTIDE SEQUENCE [LARGE SCALE GENOMIC DNA]</scope>
    <source>
        <strain evidence="9 10">JCM 17780</strain>
    </source>
</reference>
<dbReference type="EMBL" id="JAHCVK010000001">
    <property type="protein sequence ID" value="MBT0651878.1"/>
    <property type="molecule type" value="Genomic_DNA"/>
</dbReference>
<dbReference type="PANTHER" id="PTHR42829:SF2">
    <property type="entry name" value="NADH-UBIQUINONE OXIDOREDUCTASE CHAIN 5"/>
    <property type="match status" value="1"/>
</dbReference>
<feature type="transmembrane region" description="Helical" evidence="6">
    <location>
        <begin position="257"/>
        <end position="274"/>
    </location>
</feature>
<evidence type="ECO:0000256" key="3">
    <source>
        <dbReference type="ARBA" id="ARBA00022989"/>
    </source>
</evidence>
<feature type="transmembrane region" description="Helical" evidence="6">
    <location>
        <begin position="616"/>
        <end position="635"/>
    </location>
</feature>
<dbReference type="InterPro" id="IPR003945">
    <property type="entry name" value="NU5C-like"/>
</dbReference>
<gene>
    <name evidence="9" type="primary">nuoL</name>
    <name evidence="9" type="ORF">KI810_02315</name>
</gene>
<dbReference type="NCBIfam" id="TIGR01974">
    <property type="entry name" value="NDH_I_L"/>
    <property type="match status" value="1"/>
</dbReference>
<feature type="transmembrane region" description="Helical" evidence="6">
    <location>
        <begin position="280"/>
        <end position="303"/>
    </location>
</feature>
<dbReference type="PRINTS" id="PR01434">
    <property type="entry name" value="NADHDHGNASE5"/>
</dbReference>
<feature type="transmembrane region" description="Helical" evidence="6">
    <location>
        <begin position="545"/>
        <end position="567"/>
    </location>
</feature>
<dbReference type="Pfam" id="PF00361">
    <property type="entry name" value="Proton_antipo_M"/>
    <property type="match status" value="1"/>
</dbReference>
<feature type="transmembrane region" description="Helical" evidence="6">
    <location>
        <begin position="141"/>
        <end position="162"/>
    </location>
</feature>
<dbReference type="InterPro" id="IPR018393">
    <property type="entry name" value="NADHpl_OxRdtase_5_subgr"/>
</dbReference>
<evidence type="ECO:0000313" key="9">
    <source>
        <dbReference type="EMBL" id="MBT0651878.1"/>
    </source>
</evidence>
<evidence type="ECO:0000256" key="5">
    <source>
        <dbReference type="RuleBase" id="RU000320"/>
    </source>
</evidence>
<accession>A0ABS5S926</accession>
<keyword evidence="3 6" id="KW-1133">Transmembrane helix</keyword>
<keyword evidence="2 5" id="KW-0812">Transmembrane</keyword>
<dbReference type="PANTHER" id="PTHR42829">
    <property type="entry name" value="NADH-UBIQUINONE OXIDOREDUCTASE CHAIN 5"/>
    <property type="match status" value="1"/>
</dbReference>
<feature type="domain" description="NADH-Ubiquinone oxidoreductase (complex I) chain 5 N-terminal" evidence="8">
    <location>
        <begin position="71"/>
        <end position="121"/>
    </location>
</feature>
<evidence type="ECO:0000256" key="6">
    <source>
        <dbReference type="SAM" id="Phobius"/>
    </source>
</evidence>
<feature type="transmembrane region" description="Helical" evidence="6">
    <location>
        <begin position="477"/>
        <end position="499"/>
    </location>
</feature>
<feature type="transmembrane region" description="Helical" evidence="6">
    <location>
        <begin position="174"/>
        <end position="196"/>
    </location>
</feature>
<feature type="transmembrane region" description="Helical" evidence="6">
    <location>
        <begin position="35"/>
        <end position="57"/>
    </location>
</feature>
<feature type="domain" description="NADH:quinone oxidoreductase/Mrp antiporter transmembrane" evidence="7">
    <location>
        <begin position="138"/>
        <end position="427"/>
    </location>
</feature>
<feature type="transmembrane region" description="Helical" evidence="6">
    <location>
        <begin position="434"/>
        <end position="456"/>
    </location>
</feature>
<evidence type="ECO:0000259" key="7">
    <source>
        <dbReference type="Pfam" id="PF00361"/>
    </source>
</evidence>
<comment type="caution">
    <text evidence="9">The sequence shown here is derived from an EMBL/GenBank/DDBJ whole genome shotgun (WGS) entry which is preliminary data.</text>
</comment>
<sequence>MFDNVWLIPLFPLIGFLINGLFGKTIKEEKVIGGIGALAVLCSFAVACMTLFTMISLPVHERVHNVPVFTWIKSGTFQADIAFLIDPLSCIMLMVVTGVGFLIHVYSIGYMHGEEGFYRFFAYLNLFTFSMLLLVMGNNLLLMFVGWEGVGLCSYLLIGYYFHKKSAGDAGKKAFVMNRVGDFGFLLGVFSLFWWLGQNHGIWTIQFTELAKHAELFQGCTILTAITLVFFVGATGKSAQIPLYTWLPDAMEGPTPVSALIHAATMVTAGVYMIGRMNFLYIQAPTTMMVVALIGGATALFAATIGTAQNDIKRVLAYSTVSQLGYMFLAMGVGAFAAGIFHLMTHAFFKACLFLGSGAVIHSMHHALHHCHSHDDAQDMRNMGGLKSKMPLTYGTFLIATIAIAGIPGFAGFFSKDEILWQAFANPHHGSLNYLLWGFGACAALLTAFYMFRLVFMTFHGECRITPKAKDHLHESPMVIVFPLIVLAALSVVGGYIGIPKILGDVLGGIPNYFEHFLAPVFEFSEEFVKAHAHGGAHPSHAVEWGLMGLSVLIAFIGIGIAFVLYIKDTSIPAKFTAAFPALHRAVFNKWYIDELYDFLFVNPCKALGNFLWKGFDVVVVDGIVNGVASVFMGFSGVLRHIQSGYVFNYAFSMTIGAMVIVAFYIFR</sequence>
<dbReference type="InterPro" id="IPR001750">
    <property type="entry name" value="ND/Mrp_TM"/>
</dbReference>
<keyword evidence="10" id="KW-1185">Reference proteome</keyword>
<dbReference type="NCBIfam" id="NF005141">
    <property type="entry name" value="PRK06590.1"/>
    <property type="match status" value="1"/>
</dbReference>
<feature type="transmembrane region" description="Helical" evidence="6">
    <location>
        <begin position="6"/>
        <end position="23"/>
    </location>
</feature>
<dbReference type="Gene3D" id="1.20.5.2700">
    <property type="match status" value="1"/>
</dbReference>
<keyword evidence="4 6" id="KW-0472">Membrane</keyword>
<dbReference type="RefSeq" id="WP_214173866.1">
    <property type="nucleotide sequence ID" value="NZ_JAHCVK010000001.1"/>
</dbReference>
<proteinExistence type="predicted"/>
<dbReference type="Pfam" id="PF00662">
    <property type="entry name" value="Proton_antipo_N"/>
    <property type="match status" value="1"/>
</dbReference>
<organism evidence="9 10">
    <name type="scientific">Geomobilimonas luticola</name>
    <dbReference type="NCBI Taxonomy" id="1114878"/>
    <lineage>
        <taxon>Bacteria</taxon>
        <taxon>Pseudomonadati</taxon>
        <taxon>Thermodesulfobacteriota</taxon>
        <taxon>Desulfuromonadia</taxon>
        <taxon>Geobacterales</taxon>
        <taxon>Geobacteraceae</taxon>
        <taxon>Geomobilimonas</taxon>
    </lineage>
</organism>
<feature type="transmembrane region" description="Helical" evidence="6">
    <location>
        <begin position="647"/>
        <end position="667"/>
    </location>
</feature>
<dbReference type="Proteomes" id="UP000756860">
    <property type="component" value="Unassembled WGS sequence"/>
</dbReference>
<comment type="subcellular location">
    <subcellularLocation>
        <location evidence="1">Endomembrane system</location>
        <topology evidence="1">Multi-pass membrane protein</topology>
    </subcellularLocation>
    <subcellularLocation>
        <location evidence="5">Membrane</location>
        <topology evidence="5">Multi-pass membrane protein</topology>
    </subcellularLocation>
</comment>